<evidence type="ECO:0000313" key="7">
    <source>
        <dbReference type="Proteomes" id="UP000585614"/>
    </source>
</evidence>
<sequence>MEEDLFQLRQLPVVKFRRTGESARSEDDAASGEHEVQIEGVRAGLEAVELDDGAAVPKEFANPTDDTFMVEDAVEAIGFGKFQWKLSVLTGLAWMADAMEMMILSILAPQLHCEWRLPSWQVALLTSVCSWQLSPVGYSSGPLGGEVVWGGCPPPPAAAKGSAGKK</sequence>
<accession>A0A7J7RR22</accession>
<dbReference type="SUPFAM" id="SSF103473">
    <property type="entry name" value="MFS general substrate transporter"/>
    <property type="match status" value="1"/>
</dbReference>
<dbReference type="EMBL" id="JACAGC010000025">
    <property type="protein sequence ID" value="KAF6278583.1"/>
    <property type="molecule type" value="Genomic_DNA"/>
</dbReference>
<gene>
    <name evidence="6" type="ORF">mRhiFer1_016426</name>
</gene>
<dbReference type="Proteomes" id="UP000585614">
    <property type="component" value="Unassembled WGS sequence"/>
</dbReference>
<dbReference type="InterPro" id="IPR036259">
    <property type="entry name" value="MFS_trans_sf"/>
</dbReference>
<evidence type="ECO:0000256" key="1">
    <source>
        <dbReference type="ARBA" id="ARBA00004141"/>
    </source>
</evidence>
<protein>
    <submittedName>
        <fullName evidence="6">SV2 related protein</fullName>
    </submittedName>
</protein>
<comment type="subcellular location">
    <subcellularLocation>
        <location evidence="1">Membrane</location>
        <topology evidence="1">Multi-pass membrane protein</topology>
    </subcellularLocation>
</comment>
<dbReference type="GO" id="GO:0016020">
    <property type="term" value="C:membrane"/>
    <property type="evidence" value="ECO:0007669"/>
    <property type="project" value="UniProtKB-SubCell"/>
</dbReference>
<proteinExistence type="predicted"/>
<dbReference type="PANTHER" id="PTHR23511">
    <property type="entry name" value="SYNAPTIC VESICLE GLYCOPROTEIN 2"/>
    <property type="match status" value="1"/>
</dbReference>
<keyword evidence="3" id="KW-0812">Transmembrane</keyword>
<name>A0A7J7RR22_RHIFE</name>
<dbReference type="PANTHER" id="PTHR23511:SF5">
    <property type="entry name" value="MAJOR FACILITATOR-TYPE TRANSPORTER HXNZ-RELATED"/>
    <property type="match status" value="1"/>
</dbReference>
<evidence type="ECO:0000256" key="4">
    <source>
        <dbReference type="ARBA" id="ARBA00022989"/>
    </source>
</evidence>
<reference evidence="6 7" key="1">
    <citation type="journal article" date="2020" name="Nature">
        <title>Six reference-quality genomes reveal evolution of bat adaptations.</title>
        <authorList>
            <person name="Jebb D."/>
            <person name="Huang Z."/>
            <person name="Pippel M."/>
            <person name="Hughes G.M."/>
            <person name="Lavrichenko K."/>
            <person name="Devanna P."/>
            <person name="Winkler S."/>
            <person name="Jermiin L.S."/>
            <person name="Skirmuntt E.C."/>
            <person name="Katzourakis A."/>
            <person name="Burkitt-Gray L."/>
            <person name="Ray D.A."/>
            <person name="Sullivan K.A.M."/>
            <person name="Roscito J.G."/>
            <person name="Kirilenko B.M."/>
            <person name="Davalos L.M."/>
            <person name="Corthals A.P."/>
            <person name="Power M.L."/>
            <person name="Jones G."/>
            <person name="Ransome R.D."/>
            <person name="Dechmann D.K.N."/>
            <person name="Locatelli A.G."/>
            <person name="Puechmaille S.J."/>
            <person name="Fedrigo O."/>
            <person name="Jarvis E.D."/>
            <person name="Hiller M."/>
            <person name="Vernes S.C."/>
            <person name="Myers E.W."/>
            <person name="Teeling E.C."/>
        </authorList>
    </citation>
    <scope>NUCLEOTIDE SEQUENCE [LARGE SCALE GENOMIC DNA]</scope>
    <source>
        <strain evidence="6">MRhiFer1</strain>
        <tissue evidence="6">Lung</tissue>
    </source>
</reference>
<keyword evidence="4" id="KW-1133">Transmembrane helix</keyword>
<evidence type="ECO:0000256" key="3">
    <source>
        <dbReference type="ARBA" id="ARBA00022692"/>
    </source>
</evidence>
<keyword evidence="5" id="KW-0472">Membrane</keyword>
<organism evidence="6 7">
    <name type="scientific">Rhinolophus ferrumequinum</name>
    <name type="common">Greater horseshoe bat</name>
    <dbReference type="NCBI Taxonomy" id="59479"/>
    <lineage>
        <taxon>Eukaryota</taxon>
        <taxon>Metazoa</taxon>
        <taxon>Chordata</taxon>
        <taxon>Craniata</taxon>
        <taxon>Vertebrata</taxon>
        <taxon>Euteleostomi</taxon>
        <taxon>Mammalia</taxon>
        <taxon>Eutheria</taxon>
        <taxon>Laurasiatheria</taxon>
        <taxon>Chiroptera</taxon>
        <taxon>Yinpterochiroptera</taxon>
        <taxon>Rhinolophoidea</taxon>
        <taxon>Rhinolophidae</taxon>
        <taxon>Rhinolophinae</taxon>
        <taxon>Rhinolophus</taxon>
    </lineage>
</organism>
<dbReference type="AlphaFoldDB" id="A0A7J7RR22"/>
<comment type="caution">
    <text evidence="6">The sequence shown here is derived from an EMBL/GenBank/DDBJ whole genome shotgun (WGS) entry which is preliminary data.</text>
</comment>
<evidence type="ECO:0000256" key="2">
    <source>
        <dbReference type="ARBA" id="ARBA00022448"/>
    </source>
</evidence>
<evidence type="ECO:0000256" key="5">
    <source>
        <dbReference type="ARBA" id="ARBA00023136"/>
    </source>
</evidence>
<keyword evidence="2" id="KW-0813">Transport</keyword>
<evidence type="ECO:0000313" key="6">
    <source>
        <dbReference type="EMBL" id="KAF6278583.1"/>
    </source>
</evidence>